<sequence length="312" mass="34074">METRAIVIEEYGHADQLKESNVALPELGEHQVLVKIKATSVNPIDWKLREGYLAQMMPWDFPIILGWDVAGEIVEIGSAVKDWQVGQEIFARPETTRFGTYADYTIVDDHLLARKPEGASFEDAAAVPLAGLTAYQALFTHGKLKAGEKVLIHAGAGGVGIYAVQLAKNIGATVITTASKKNHALLKELGADQVIDYHTTDFSEVLEDIDLVFDTMGGDVQRDSFKVLNENGRLISIVSQPDEELAKNVAVAESIWLQPDGKQLQEIADLMTEGKVKSVVGHTYPLTAEGVKKAHELSETHHAKGKIVLVNE</sequence>
<dbReference type="RefSeq" id="WP_127978529.1">
    <property type="nucleotide sequence ID" value="NZ_CAAKNX010000137.1"/>
</dbReference>
<dbReference type="SMART" id="SM00829">
    <property type="entry name" value="PKS_ER"/>
    <property type="match status" value="1"/>
</dbReference>
<dbReference type="InterPro" id="IPR011032">
    <property type="entry name" value="GroES-like_sf"/>
</dbReference>
<reference evidence="2 3" key="1">
    <citation type="submission" date="2018-12" db="EMBL/GenBank/DDBJ databases">
        <title>A novel vanA-carrying plasmid in a clinical isolate of Enterococcus avium.</title>
        <authorList>
            <person name="Bernasconi O.J."/>
            <person name="Luzzaro F."/>
            <person name="Endimiani A."/>
        </authorList>
    </citation>
    <scope>NUCLEOTIDE SEQUENCE [LARGE SCALE GENOMIC DNA]</scope>
    <source>
        <strain evidence="2 3">LC0559/18</strain>
    </source>
</reference>
<dbReference type="InterPro" id="IPR036291">
    <property type="entry name" value="NAD(P)-bd_dom_sf"/>
</dbReference>
<dbReference type="GO" id="GO:0016491">
    <property type="term" value="F:oxidoreductase activity"/>
    <property type="evidence" value="ECO:0007669"/>
    <property type="project" value="InterPro"/>
</dbReference>
<evidence type="ECO:0000259" key="1">
    <source>
        <dbReference type="SMART" id="SM00829"/>
    </source>
</evidence>
<accession>A0A437UL72</accession>
<dbReference type="Gene3D" id="3.90.180.10">
    <property type="entry name" value="Medium-chain alcohol dehydrogenases, catalytic domain"/>
    <property type="match status" value="1"/>
</dbReference>
<dbReference type="EMBL" id="RYZS01000001">
    <property type="protein sequence ID" value="RVU94376.1"/>
    <property type="molecule type" value="Genomic_DNA"/>
</dbReference>
<dbReference type="InterPro" id="IPR002364">
    <property type="entry name" value="Quin_OxRdtase/zeta-crystal_CS"/>
</dbReference>
<proteinExistence type="predicted"/>
<gene>
    <name evidence="2" type="ORF">EK398_05690</name>
</gene>
<evidence type="ECO:0000313" key="3">
    <source>
        <dbReference type="Proteomes" id="UP000288388"/>
    </source>
</evidence>
<evidence type="ECO:0000313" key="2">
    <source>
        <dbReference type="EMBL" id="RVU94376.1"/>
    </source>
</evidence>
<name>A0A437UL72_ENTAV</name>
<dbReference type="Proteomes" id="UP000288388">
    <property type="component" value="Unassembled WGS sequence"/>
</dbReference>
<dbReference type="CDD" id="cd05289">
    <property type="entry name" value="MDR_like_2"/>
    <property type="match status" value="1"/>
</dbReference>
<protein>
    <submittedName>
        <fullName evidence="2">NADP-dependent oxidoreductase</fullName>
    </submittedName>
</protein>
<dbReference type="Pfam" id="PF08240">
    <property type="entry name" value="ADH_N"/>
    <property type="match status" value="1"/>
</dbReference>
<dbReference type="GO" id="GO:0008270">
    <property type="term" value="F:zinc ion binding"/>
    <property type="evidence" value="ECO:0007669"/>
    <property type="project" value="InterPro"/>
</dbReference>
<dbReference type="Gene3D" id="3.40.50.720">
    <property type="entry name" value="NAD(P)-binding Rossmann-like Domain"/>
    <property type="match status" value="1"/>
</dbReference>
<feature type="domain" description="Enoyl reductase (ER)" evidence="1">
    <location>
        <begin position="12"/>
        <end position="309"/>
    </location>
</feature>
<dbReference type="SUPFAM" id="SSF51735">
    <property type="entry name" value="NAD(P)-binding Rossmann-fold domains"/>
    <property type="match status" value="1"/>
</dbReference>
<dbReference type="InterPro" id="IPR052733">
    <property type="entry name" value="Chloroplast_QOR"/>
</dbReference>
<dbReference type="InterPro" id="IPR020843">
    <property type="entry name" value="ER"/>
</dbReference>
<dbReference type="AlphaFoldDB" id="A0A437UL72"/>
<dbReference type="InterPro" id="IPR013154">
    <property type="entry name" value="ADH-like_N"/>
</dbReference>
<dbReference type="PROSITE" id="PS01162">
    <property type="entry name" value="QOR_ZETA_CRYSTAL"/>
    <property type="match status" value="1"/>
</dbReference>
<organism evidence="2 3">
    <name type="scientific">Enterococcus avium</name>
    <name type="common">Streptococcus avium</name>
    <dbReference type="NCBI Taxonomy" id="33945"/>
    <lineage>
        <taxon>Bacteria</taxon>
        <taxon>Bacillati</taxon>
        <taxon>Bacillota</taxon>
        <taxon>Bacilli</taxon>
        <taxon>Lactobacillales</taxon>
        <taxon>Enterococcaceae</taxon>
        <taxon>Enterococcus</taxon>
    </lineage>
</organism>
<comment type="caution">
    <text evidence="2">The sequence shown here is derived from an EMBL/GenBank/DDBJ whole genome shotgun (WGS) entry which is preliminary data.</text>
</comment>
<dbReference type="PANTHER" id="PTHR44013">
    <property type="entry name" value="ZINC-TYPE ALCOHOL DEHYDROGENASE-LIKE PROTEIN C16A3.02C"/>
    <property type="match status" value="1"/>
</dbReference>
<dbReference type="Pfam" id="PF13602">
    <property type="entry name" value="ADH_zinc_N_2"/>
    <property type="match status" value="1"/>
</dbReference>
<dbReference type="PANTHER" id="PTHR44013:SF1">
    <property type="entry name" value="ZINC-TYPE ALCOHOL DEHYDROGENASE-LIKE PROTEIN C16A3.02C"/>
    <property type="match status" value="1"/>
</dbReference>
<dbReference type="SUPFAM" id="SSF50129">
    <property type="entry name" value="GroES-like"/>
    <property type="match status" value="1"/>
</dbReference>